<sequence length="228" mass="26894">MYIINDQSSHLYFKGGLFINSLFNNLKPAKQRTIVNAAIKEFVKSGYDKASTNEIVKNAQISKGSLFNYFNNKKDLYRYLISYSVQIIENMYAEIDLSETDVFNRLENIGMQKLYIQQNHPEIFDFLKSINEESAEEVKPYIEENINLIYKHGNEKIYSGIDYSKFRDDIDINKAIEILNWTMYGFGEKAIHQINSFENFSEFGNQYFNEWKVYAQILKRSFYNEGEL</sequence>
<dbReference type="PROSITE" id="PS01081">
    <property type="entry name" value="HTH_TETR_1"/>
    <property type="match status" value="1"/>
</dbReference>
<dbReference type="SUPFAM" id="SSF46689">
    <property type="entry name" value="Homeodomain-like"/>
    <property type="match status" value="1"/>
</dbReference>
<feature type="DNA-binding region" description="H-T-H motif" evidence="2">
    <location>
        <begin position="51"/>
        <end position="70"/>
    </location>
</feature>
<dbReference type="GO" id="GO:0003677">
    <property type="term" value="F:DNA binding"/>
    <property type="evidence" value="ECO:0007669"/>
    <property type="project" value="UniProtKB-UniRule"/>
</dbReference>
<evidence type="ECO:0000313" key="6">
    <source>
        <dbReference type="Proteomes" id="UP000255277"/>
    </source>
</evidence>
<dbReference type="InterPro" id="IPR050624">
    <property type="entry name" value="HTH-type_Tx_Regulator"/>
</dbReference>
<dbReference type="Pfam" id="PF00440">
    <property type="entry name" value="TetR_N"/>
    <property type="match status" value="1"/>
</dbReference>
<gene>
    <name evidence="5" type="primary">bm3R1</name>
    <name evidence="5" type="ORF">NCTC12195_00444</name>
    <name evidence="4" type="ORF">SGA02_21600</name>
</gene>
<dbReference type="InterPro" id="IPR009057">
    <property type="entry name" value="Homeodomain-like_sf"/>
</dbReference>
<dbReference type="STRING" id="1293.SH09_01060"/>
<dbReference type="EMBL" id="UHDK01000001">
    <property type="protein sequence ID" value="SUM31039.1"/>
    <property type="molecule type" value="Genomic_DNA"/>
</dbReference>
<evidence type="ECO:0000256" key="2">
    <source>
        <dbReference type="PROSITE-ProRule" id="PRU00335"/>
    </source>
</evidence>
<reference evidence="4 7" key="2">
    <citation type="submission" date="2019-07" db="EMBL/GenBank/DDBJ databases">
        <title>Whole genome shotgun sequence of Staphylococcus gallinarum NBRC 109767.</title>
        <authorList>
            <person name="Hosoyama A."/>
            <person name="Uohara A."/>
            <person name="Ohji S."/>
            <person name="Ichikawa N."/>
        </authorList>
    </citation>
    <scope>NUCLEOTIDE SEQUENCE [LARGE SCALE GENOMIC DNA]</scope>
    <source>
        <strain evidence="4 7">NBRC 109767</strain>
    </source>
</reference>
<accession>A0A380FBS1</accession>
<keyword evidence="1 2" id="KW-0238">DNA-binding</keyword>
<dbReference type="Proteomes" id="UP000321057">
    <property type="component" value="Unassembled WGS sequence"/>
</dbReference>
<dbReference type="AlphaFoldDB" id="A0A380FBS1"/>
<name>A0A380FBS1_STAGA</name>
<dbReference type="PRINTS" id="PR00455">
    <property type="entry name" value="HTHTETR"/>
</dbReference>
<dbReference type="Proteomes" id="UP000255277">
    <property type="component" value="Unassembled WGS sequence"/>
</dbReference>
<dbReference type="Gene3D" id="1.10.357.10">
    <property type="entry name" value="Tetracycline Repressor, domain 2"/>
    <property type="match status" value="1"/>
</dbReference>
<protein>
    <submittedName>
        <fullName evidence="5">HTH-type transcriptional repressor Bm3R1</fullName>
    </submittedName>
    <submittedName>
        <fullName evidence="4">TetR family transcriptional regulator</fullName>
    </submittedName>
</protein>
<organism evidence="5 6">
    <name type="scientific">Staphylococcus gallinarum</name>
    <dbReference type="NCBI Taxonomy" id="1293"/>
    <lineage>
        <taxon>Bacteria</taxon>
        <taxon>Bacillati</taxon>
        <taxon>Bacillota</taxon>
        <taxon>Bacilli</taxon>
        <taxon>Bacillales</taxon>
        <taxon>Staphylococcaceae</taxon>
        <taxon>Staphylococcus</taxon>
    </lineage>
</organism>
<dbReference type="EMBL" id="BKAX01000006">
    <property type="protein sequence ID" value="GEQ06332.1"/>
    <property type="molecule type" value="Genomic_DNA"/>
</dbReference>
<proteinExistence type="predicted"/>
<dbReference type="SUPFAM" id="SSF48498">
    <property type="entry name" value="Tetracyclin repressor-like, C-terminal domain"/>
    <property type="match status" value="1"/>
</dbReference>
<dbReference type="InterPro" id="IPR036271">
    <property type="entry name" value="Tet_transcr_reg_TetR-rel_C_sf"/>
</dbReference>
<evidence type="ECO:0000313" key="7">
    <source>
        <dbReference type="Proteomes" id="UP000321057"/>
    </source>
</evidence>
<evidence type="ECO:0000256" key="1">
    <source>
        <dbReference type="ARBA" id="ARBA00023125"/>
    </source>
</evidence>
<evidence type="ECO:0000259" key="3">
    <source>
        <dbReference type="PROSITE" id="PS50977"/>
    </source>
</evidence>
<evidence type="ECO:0000313" key="5">
    <source>
        <dbReference type="EMBL" id="SUM31039.1"/>
    </source>
</evidence>
<reference evidence="5 6" key="1">
    <citation type="submission" date="2018-06" db="EMBL/GenBank/DDBJ databases">
        <authorList>
            <consortium name="Pathogen Informatics"/>
            <person name="Doyle S."/>
        </authorList>
    </citation>
    <scope>NUCLEOTIDE SEQUENCE [LARGE SCALE GENOMIC DNA]</scope>
    <source>
        <strain evidence="5 6">NCTC12195</strain>
    </source>
</reference>
<evidence type="ECO:0000313" key="4">
    <source>
        <dbReference type="EMBL" id="GEQ06332.1"/>
    </source>
</evidence>
<feature type="domain" description="HTH tetR-type" evidence="3">
    <location>
        <begin position="28"/>
        <end position="88"/>
    </location>
</feature>
<dbReference type="Gene3D" id="1.10.10.60">
    <property type="entry name" value="Homeodomain-like"/>
    <property type="match status" value="1"/>
</dbReference>
<dbReference type="InterPro" id="IPR001647">
    <property type="entry name" value="HTH_TetR"/>
</dbReference>
<dbReference type="InterPro" id="IPR023772">
    <property type="entry name" value="DNA-bd_HTH_TetR-type_CS"/>
</dbReference>
<dbReference type="PROSITE" id="PS50977">
    <property type="entry name" value="HTH_TETR_2"/>
    <property type="match status" value="1"/>
</dbReference>
<dbReference type="PANTHER" id="PTHR43479">
    <property type="entry name" value="ACREF/ENVCD OPERON REPRESSOR-RELATED"/>
    <property type="match status" value="1"/>
</dbReference>
<keyword evidence="7" id="KW-1185">Reference proteome</keyword>
<dbReference type="PANTHER" id="PTHR43479:SF11">
    <property type="entry name" value="ACREF_ENVCD OPERON REPRESSOR-RELATED"/>
    <property type="match status" value="1"/>
</dbReference>